<evidence type="ECO:0000256" key="1">
    <source>
        <dbReference type="SAM" id="Phobius"/>
    </source>
</evidence>
<sequence>NSSFHQLQSTFILNTICIFFLSLVNLFSNNQLLLLFFILGKRKLKQPYIHMKMAYRKIYECIITSSLATTFHVSLKLLTIGISSVQRPQGSYLLDTLHSLFFASSSSEQKYFIVVVHLGDPDSKWLDKMTSSISILFKQHIQARQLVVINTPPENYNPLKNLKKTFNDTSAYVAFRSKQNMDYAFLMNFATNHSDYFLMLEDDVKCAPEFVTQIVTTLSAWERKFWVILEFSQLGFIGKLFHTKDLPYFVRFLLLFYQERSCDYLLSHFRDLRMQQKPIRFSPSLFQHVGSYSSFDGKFNILKDKEFEDDDIGLPSNPAATIYTNLNVINNSLLMNTYSFDKNFFYSKEVKAGSHVTVILDRPATVYRVQVLTGSKVKRRNQLKEGQVELGYDSTNLIHDCDDYILLGMLENGILNKQVLSEDSGKKVKCVRLLVTATLPCGLIVRNINLWVKENLNNIQKAIGVSGSEQVGSRVYRDNKTLKS</sequence>
<protein>
    <recommendedName>
        <fullName evidence="2">MGAT4 conserved region domain-containing protein</fullName>
    </recommendedName>
</protein>
<name>A0A8C9P3Z7_SPEDA</name>
<dbReference type="InterPro" id="IPR006759">
    <property type="entry name" value="Glyco_transf_54"/>
</dbReference>
<feature type="transmembrane region" description="Helical" evidence="1">
    <location>
        <begin position="12"/>
        <end position="37"/>
    </location>
</feature>
<evidence type="ECO:0000259" key="2">
    <source>
        <dbReference type="Pfam" id="PF04666"/>
    </source>
</evidence>
<reference evidence="3" key="1">
    <citation type="submission" date="2025-08" db="UniProtKB">
        <authorList>
            <consortium name="Ensembl"/>
        </authorList>
    </citation>
    <scope>IDENTIFICATION</scope>
</reference>
<dbReference type="Proteomes" id="UP000694422">
    <property type="component" value="Unplaced"/>
</dbReference>
<organism evidence="3 4">
    <name type="scientific">Spermophilus dauricus</name>
    <name type="common">Daurian ground squirrel</name>
    <dbReference type="NCBI Taxonomy" id="99837"/>
    <lineage>
        <taxon>Eukaryota</taxon>
        <taxon>Metazoa</taxon>
        <taxon>Chordata</taxon>
        <taxon>Craniata</taxon>
        <taxon>Vertebrata</taxon>
        <taxon>Euteleostomi</taxon>
        <taxon>Mammalia</taxon>
        <taxon>Eutheria</taxon>
        <taxon>Euarchontoglires</taxon>
        <taxon>Glires</taxon>
        <taxon>Rodentia</taxon>
        <taxon>Sciuromorpha</taxon>
        <taxon>Sciuridae</taxon>
        <taxon>Xerinae</taxon>
        <taxon>Marmotini</taxon>
        <taxon>Spermophilus</taxon>
    </lineage>
</organism>
<dbReference type="Ensembl" id="ENSSDAT00000002518.1">
    <property type="protein sequence ID" value="ENSSDAP00000002182.1"/>
    <property type="gene ID" value="ENSSDAG00000002097.1"/>
</dbReference>
<dbReference type="InterPro" id="IPR057279">
    <property type="entry name" value="MGAT4"/>
</dbReference>
<keyword evidence="1" id="KW-0472">Membrane</keyword>
<keyword evidence="1" id="KW-0812">Transmembrane</keyword>
<evidence type="ECO:0000313" key="4">
    <source>
        <dbReference type="Proteomes" id="UP000694422"/>
    </source>
</evidence>
<dbReference type="GO" id="GO:0006487">
    <property type="term" value="P:protein N-linked glycosylation"/>
    <property type="evidence" value="ECO:0007669"/>
    <property type="project" value="TreeGrafter"/>
</dbReference>
<evidence type="ECO:0000313" key="3">
    <source>
        <dbReference type="Ensembl" id="ENSSDAP00000002182.1"/>
    </source>
</evidence>
<feature type="domain" description="MGAT4 conserved region" evidence="2">
    <location>
        <begin position="75"/>
        <end position="307"/>
    </location>
</feature>
<dbReference type="PANTHER" id="PTHR12062:SF30">
    <property type="entry name" value="ALPHA-1,3-MANNOSYL-GLYCOPROTEIN 4-BETA-N-ACETYLGLUCOSAMINYLTRANSFERASE C"/>
    <property type="match status" value="1"/>
</dbReference>
<dbReference type="AlphaFoldDB" id="A0A8C9P3Z7"/>
<dbReference type="Pfam" id="PF04666">
    <property type="entry name" value="MGAT4_cons"/>
    <property type="match status" value="1"/>
</dbReference>
<proteinExistence type="predicted"/>
<keyword evidence="1" id="KW-1133">Transmembrane helix</keyword>
<dbReference type="GO" id="GO:0008375">
    <property type="term" value="F:acetylglucosaminyltransferase activity"/>
    <property type="evidence" value="ECO:0007669"/>
    <property type="project" value="TreeGrafter"/>
</dbReference>
<feature type="transmembrane region" description="Helical" evidence="1">
    <location>
        <begin position="58"/>
        <end position="78"/>
    </location>
</feature>
<dbReference type="PANTHER" id="PTHR12062">
    <property type="entry name" value="N-ACETYLGLUCOSAMINYLTRANSFERASE VI"/>
    <property type="match status" value="1"/>
</dbReference>
<keyword evidence="4" id="KW-1185">Reference proteome</keyword>
<reference evidence="3" key="2">
    <citation type="submission" date="2025-09" db="UniProtKB">
        <authorList>
            <consortium name="Ensembl"/>
        </authorList>
    </citation>
    <scope>IDENTIFICATION</scope>
</reference>
<accession>A0A8C9P3Z7</accession>